<dbReference type="Proteomes" id="UP000028007">
    <property type="component" value="Unassembled WGS sequence"/>
</dbReference>
<evidence type="ECO:0000313" key="1">
    <source>
        <dbReference type="EMBL" id="KEQ28937.1"/>
    </source>
</evidence>
<organism evidence="1 2">
    <name type="scientific">Pedobacter antarcticus 4BY</name>
    <dbReference type="NCBI Taxonomy" id="1358423"/>
    <lineage>
        <taxon>Bacteria</taxon>
        <taxon>Pseudomonadati</taxon>
        <taxon>Bacteroidota</taxon>
        <taxon>Sphingobacteriia</taxon>
        <taxon>Sphingobacteriales</taxon>
        <taxon>Sphingobacteriaceae</taxon>
        <taxon>Pedobacter</taxon>
    </lineage>
</organism>
<dbReference type="eggNOG" id="COG4641">
    <property type="taxonomic scope" value="Bacteria"/>
</dbReference>
<dbReference type="AlphaFoldDB" id="A0A081PE14"/>
<keyword evidence="2" id="KW-1185">Reference proteome</keyword>
<dbReference type="RefSeq" id="WP_037443130.1">
    <property type="nucleotide sequence ID" value="NZ_JNFF01000092.1"/>
</dbReference>
<accession>A0A081PE14</accession>
<protein>
    <recommendedName>
        <fullName evidence="3">Lipopolysaccharide biosynthesis protein</fullName>
    </recommendedName>
</protein>
<dbReference type="OrthoDB" id="3251881at2"/>
<sequence>MEDLCGKSILFFCPTFFDYEKEIKKNLEKLGATVIWFDDRPSNDFFSKVILRLNKNFISSKIEKYYDSILNDLIAKGQPVDYVFFLNPESINLRSIKKIKKQYSQAEFILYMWDSLKNRRKTHELLPFFDRKFTFDAQDVKPYSMVLRPLFFIDTYKSEIISPVYDLLFIGTAHTDRYKFVKKIIAATNSAKLVVYPYFFMSSKILFIAKKIVDSDFRQVVYKDILFKSLKHCDVSNLIAQSSAVLDINHPKQSGLTMRTFETMGSQRKLITTNSDVKNYDFYQESNILVIDRKNPVIDMEFFKKPFVPYSESVLNKYSIEGWLRTIFNLS</sequence>
<evidence type="ECO:0000313" key="2">
    <source>
        <dbReference type="Proteomes" id="UP000028007"/>
    </source>
</evidence>
<comment type="caution">
    <text evidence="1">The sequence shown here is derived from an EMBL/GenBank/DDBJ whole genome shotgun (WGS) entry which is preliminary data.</text>
</comment>
<evidence type="ECO:0008006" key="3">
    <source>
        <dbReference type="Google" id="ProtNLM"/>
    </source>
</evidence>
<dbReference type="EMBL" id="JNFF01000092">
    <property type="protein sequence ID" value="KEQ28937.1"/>
    <property type="molecule type" value="Genomic_DNA"/>
</dbReference>
<gene>
    <name evidence="1" type="ORF">N180_15425</name>
</gene>
<reference evidence="1 2" key="1">
    <citation type="journal article" date="1992" name="Int. J. Syst. Bacteriol.">
        <title>Sphingobacterium antarcticus sp. nov. a Psychrotrophic Bacterium from the Soils of Schirmacher Oasis, Antarctica.</title>
        <authorList>
            <person name="Shivaji S."/>
            <person name="Ray M.K."/>
            <person name="Rao N.S."/>
            <person name="Saiserr L."/>
            <person name="Jagannadham M.V."/>
            <person name="Kumar G.S."/>
            <person name="Reddy G."/>
            <person name="Bhargava P.M."/>
        </authorList>
    </citation>
    <scope>NUCLEOTIDE SEQUENCE [LARGE SCALE GENOMIC DNA]</scope>
    <source>
        <strain evidence="1 2">4BY</strain>
    </source>
</reference>
<proteinExistence type="predicted"/>
<name>A0A081PE14_9SPHI</name>